<keyword evidence="1" id="KW-1133">Transmembrane helix</keyword>
<reference evidence="2 3" key="1">
    <citation type="submission" date="2023-01" db="EMBL/GenBank/DDBJ databases">
        <title>Novel species of the genus Asticcacaulis isolated from rivers.</title>
        <authorList>
            <person name="Lu H."/>
        </authorList>
    </citation>
    <scope>NUCLEOTIDE SEQUENCE [LARGE SCALE GENOMIC DNA]</scope>
    <source>
        <strain evidence="2 3">BYS171W</strain>
    </source>
</reference>
<gene>
    <name evidence="2" type="ORF">PQU92_03060</name>
</gene>
<evidence type="ECO:0000313" key="3">
    <source>
        <dbReference type="Proteomes" id="UP001214854"/>
    </source>
</evidence>
<protein>
    <recommendedName>
        <fullName evidence="4">Methylamine utilization protein MauE</fullName>
    </recommendedName>
</protein>
<proteinExistence type="predicted"/>
<comment type="caution">
    <text evidence="2">The sequence shown here is derived from an EMBL/GenBank/DDBJ whole genome shotgun (WGS) entry which is preliminary data.</text>
</comment>
<organism evidence="2 3">
    <name type="scientific">Asticcacaulis aquaticus</name>
    <dbReference type="NCBI Taxonomy" id="2984212"/>
    <lineage>
        <taxon>Bacteria</taxon>
        <taxon>Pseudomonadati</taxon>
        <taxon>Pseudomonadota</taxon>
        <taxon>Alphaproteobacteria</taxon>
        <taxon>Caulobacterales</taxon>
        <taxon>Caulobacteraceae</taxon>
        <taxon>Asticcacaulis</taxon>
    </lineage>
</organism>
<dbReference type="RefSeq" id="WP_272746748.1">
    <property type="nucleotide sequence ID" value="NZ_JAQQKX010000002.1"/>
</dbReference>
<keyword evidence="1" id="KW-0812">Transmembrane</keyword>
<evidence type="ECO:0000313" key="2">
    <source>
        <dbReference type="EMBL" id="MDC7682238.1"/>
    </source>
</evidence>
<keyword evidence="3" id="KW-1185">Reference proteome</keyword>
<feature type="transmembrane region" description="Helical" evidence="1">
    <location>
        <begin position="46"/>
        <end position="63"/>
    </location>
</feature>
<evidence type="ECO:0000256" key="1">
    <source>
        <dbReference type="SAM" id="Phobius"/>
    </source>
</evidence>
<dbReference type="EMBL" id="JAQQKX010000002">
    <property type="protein sequence ID" value="MDC7682238.1"/>
    <property type="molecule type" value="Genomic_DNA"/>
</dbReference>
<evidence type="ECO:0008006" key="4">
    <source>
        <dbReference type="Google" id="ProtNLM"/>
    </source>
</evidence>
<name>A0ABT5HQL3_9CAUL</name>
<dbReference type="PROSITE" id="PS51257">
    <property type="entry name" value="PROKAR_LIPOPROTEIN"/>
    <property type="match status" value="1"/>
</dbReference>
<sequence>MKNDRFINYAIWGLIGCGYAFATLFLKTNAEALGWHTIPVKLKSELPFIIVILSIPLLIVAFIKPKRLWFAAPLLVLAAWLTVEHMTKAECGGTNDDICVVAY</sequence>
<dbReference type="Proteomes" id="UP001214854">
    <property type="component" value="Unassembled WGS sequence"/>
</dbReference>
<keyword evidence="1" id="KW-0472">Membrane</keyword>
<feature type="transmembrane region" description="Helical" evidence="1">
    <location>
        <begin position="7"/>
        <end position="26"/>
    </location>
</feature>
<accession>A0ABT5HQL3</accession>